<evidence type="ECO:0008006" key="2">
    <source>
        <dbReference type="Google" id="ProtNLM"/>
    </source>
</evidence>
<reference evidence="1" key="1">
    <citation type="journal article" date="2020" name="Nature">
        <title>Giant virus diversity and host interactions through global metagenomics.</title>
        <authorList>
            <person name="Schulz F."/>
            <person name="Roux S."/>
            <person name="Paez-Espino D."/>
            <person name="Jungbluth S."/>
            <person name="Walsh D.A."/>
            <person name="Denef V.J."/>
            <person name="McMahon K.D."/>
            <person name="Konstantinidis K.T."/>
            <person name="Eloe-Fadrosh E.A."/>
            <person name="Kyrpides N.C."/>
            <person name="Woyke T."/>
        </authorList>
    </citation>
    <scope>NUCLEOTIDE SEQUENCE</scope>
    <source>
        <strain evidence="1">GVMAG-M-3300023184-77</strain>
    </source>
</reference>
<organism evidence="1">
    <name type="scientific">viral metagenome</name>
    <dbReference type="NCBI Taxonomy" id="1070528"/>
    <lineage>
        <taxon>unclassified sequences</taxon>
        <taxon>metagenomes</taxon>
        <taxon>organismal metagenomes</taxon>
    </lineage>
</organism>
<sequence>MLEYLLYNTNTNMAEEYIKLNNLSTQLCDDSDDIKYECSICYRKYNSYIEINEHMKLCIKYKYSLRYCVLCGKFAHFGIYCYNKQ</sequence>
<accession>A0A6C0IFI2</accession>
<evidence type="ECO:0000313" key="1">
    <source>
        <dbReference type="EMBL" id="QHT91549.1"/>
    </source>
</evidence>
<proteinExistence type="predicted"/>
<dbReference type="EMBL" id="MN740165">
    <property type="protein sequence ID" value="QHT91549.1"/>
    <property type="molecule type" value="Genomic_DNA"/>
</dbReference>
<dbReference type="AlphaFoldDB" id="A0A6C0IFI2"/>
<name>A0A6C0IFI2_9ZZZZ</name>
<protein>
    <recommendedName>
        <fullName evidence="2">C2H2-type domain-containing protein</fullName>
    </recommendedName>
</protein>